<keyword evidence="4" id="KW-0813">Transport</keyword>
<dbReference type="SMART" id="SM01100">
    <property type="entry name" value="CRAL_TRIO_N"/>
    <property type="match status" value="1"/>
</dbReference>
<dbReference type="Gene3D" id="2.60.120.680">
    <property type="entry name" value="GOLD domain"/>
    <property type="match status" value="1"/>
</dbReference>
<dbReference type="InterPro" id="IPR011074">
    <property type="entry name" value="CRAL/TRIO_N_dom"/>
</dbReference>
<dbReference type="SUPFAM" id="SSF52087">
    <property type="entry name" value="CRAL/TRIO domain"/>
    <property type="match status" value="1"/>
</dbReference>
<dbReference type="OrthoDB" id="75724at2759"/>
<evidence type="ECO:0000256" key="10">
    <source>
        <dbReference type="SAM" id="MobiDB-lite"/>
    </source>
</evidence>
<dbReference type="PANTHER" id="PTHR45932">
    <property type="entry name" value="PATELLIN-1"/>
    <property type="match status" value="1"/>
</dbReference>
<keyword evidence="9" id="KW-0131">Cell cycle</keyword>
<evidence type="ECO:0000256" key="9">
    <source>
        <dbReference type="ARBA" id="ARBA00023306"/>
    </source>
</evidence>
<feature type="compositionally biased region" description="Basic and acidic residues" evidence="10">
    <location>
        <begin position="1"/>
        <end position="20"/>
    </location>
</feature>
<accession>A0A6A1V9T6</accession>
<dbReference type="InterPro" id="IPR009038">
    <property type="entry name" value="GOLD_dom"/>
</dbReference>
<evidence type="ECO:0000256" key="4">
    <source>
        <dbReference type="ARBA" id="ARBA00022448"/>
    </source>
</evidence>
<evidence type="ECO:0000313" key="14">
    <source>
        <dbReference type="Proteomes" id="UP000516437"/>
    </source>
</evidence>
<dbReference type="InterPro" id="IPR036598">
    <property type="entry name" value="GOLD_dom_sf"/>
</dbReference>
<dbReference type="PROSITE" id="PS50191">
    <property type="entry name" value="CRAL_TRIO"/>
    <property type="match status" value="1"/>
</dbReference>
<evidence type="ECO:0000256" key="1">
    <source>
        <dbReference type="ARBA" id="ARBA00004370"/>
    </source>
</evidence>
<feature type="compositionally biased region" description="Basic and acidic residues" evidence="10">
    <location>
        <begin position="29"/>
        <end position="56"/>
    </location>
</feature>
<feature type="compositionally biased region" description="Basic and acidic residues" evidence="10">
    <location>
        <begin position="96"/>
        <end position="106"/>
    </location>
</feature>
<keyword evidence="6" id="KW-0132">Cell division</keyword>
<comment type="caution">
    <text evidence="13">The sequence shown here is derived from an EMBL/GenBank/DDBJ whole genome shotgun (WGS) entry which is preliminary data.</text>
</comment>
<dbReference type="GO" id="GO:0008289">
    <property type="term" value="F:lipid binding"/>
    <property type="evidence" value="ECO:0007669"/>
    <property type="project" value="UniProtKB-KW"/>
</dbReference>
<feature type="domain" description="GOLD" evidence="12">
    <location>
        <begin position="514"/>
        <end position="614"/>
    </location>
</feature>
<dbReference type="CDD" id="cd00170">
    <property type="entry name" value="SEC14"/>
    <property type="match status" value="1"/>
</dbReference>
<sequence>MAEEVQKQSHETLADVKEEEVVVVSDVPQPEKDTSKVEKEPPHVPETEETPKPKPIEEEESAVETAQISKSGDSDEKIPQSGSFKEESTRVADLPETEKKALEELKQLIQEALNKHEFSALASPPPPKEEEKPVAVEEKKLATVEEKEENKPDEEKPTEGIVDVRPVAPEEPANPESETKDEEEKKAEPEQEAAVAAQVTETVVVTEVNEENVADHAVDDDGAKTVEAIEETIVAVSSSVAQEQPPPPPAKDAEDQKADSPSEVEEKEDKPEALAPLTPEEVSIWGIQLLADDRSDVILLKFLRARDFKVKDAFAMIKNTVRWRKEFGIDELLEEDLGSDLEKVVFMHGFDKEGHPVCYNVYGEFQKKELYQKTFSDEEKRQKFLRRRIQFLERSIRKLDFSPGGISTIVQVNDLKNSPGPGKWELRQATKQALQLLQDNYPEFVAKQVFINVPWWYLAVSKMISPFLTQRTKSKFVFAGPSKSAETLLRYISAEQLPVKYGGLSKDGDFGTTDAVIEINVRPAAKHTVEFPVIESCLLTWEVRVVGWEVSYGAEFVPSAEESYTVIIQKARKVASSEEPVVCNSFKIGEPGKVVLTIDNPTSKKKKLLYRLKTKPSSD</sequence>
<dbReference type="InterPro" id="IPR044834">
    <property type="entry name" value="PATL"/>
</dbReference>
<name>A0A6A1V9T6_9ROSI</name>
<evidence type="ECO:0000256" key="8">
    <source>
        <dbReference type="ARBA" id="ARBA00023136"/>
    </source>
</evidence>
<feature type="region of interest" description="Disordered" evidence="10">
    <location>
        <begin position="237"/>
        <end position="277"/>
    </location>
</feature>
<feature type="region of interest" description="Disordered" evidence="10">
    <location>
        <begin position="1"/>
        <end position="199"/>
    </location>
</feature>
<organism evidence="13 14">
    <name type="scientific">Morella rubra</name>
    <name type="common">Chinese bayberry</name>
    <dbReference type="NCBI Taxonomy" id="262757"/>
    <lineage>
        <taxon>Eukaryota</taxon>
        <taxon>Viridiplantae</taxon>
        <taxon>Streptophyta</taxon>
        <taxon>Embryophyta</taxon>
        <taxon>Tracheophyta</taxon>
        <taxon>Spermatophyta</taxon>
        <taxon>Magnoliopsida</taxon>
        <taxon>eudicotyledons</taxon>
        <taxon>Gunneridae</taxon>
        <taxon>Pentapetalae</taxon>
        <taxon>rosids</taxon>
        <taxon>fabids</taxon>
        <taxon>Fagales</taxon>
        <taxon>Myricaceae</taxon>
        <taxon>Morella</taxon>
    </lineage>
</organism>
<keyword evidence="5" id="KW-0963">Cytoplasm</keyword>
<dbReference type="GO" id="GO:0051301">
    <property type="term" value="P:cell division"/>
    <property type="evidence" value="ECO:0007669"/>
    <property type="project" value="UniProtKB-KW"/>
</dbReference>
<dbReference type="GO" id="GO:0005737">
    <property type="term" value="C:cytoplasm"/>
    <property type="evidence" value="ECO:0007669"/>
    <property type="project" value="UniProtKB-SubCell"/>
</dbReference>
<keyword evidence="8" id="KW-0472">Membrane</keyword>
<protein>
    <submittedName>
        <fullName evidence="13">Patellin-3</fullName>
    </submittedName>
</protein>
<dbReference type="Gene3D" id="3.40.525.10">
    <property type="entry name" value="CRAL-TRIO lipid binding domain"/>
    <property type="match status" value="1"/>
</dbReference>
<reference evidence="13 14" key="1">
    <citation type="journal article" date="2019" name="Plant Biotechnol. J.">
        <title>The red bayberry genome and genetic basis of sex determination.</title>
        <authorList>
            <person name="Jia H.M."/>
            <person name="Jia H.J."/>
            <person name="Cai Q.L."/>
            <person name="Wang Y."/>
            <person name="Zhao H.B."/>
            <person name="Yang W.F."/>
            <person name="Wang G.Y."/>
            <person name="Li Y.H."/>
            <person name="Zhan D.L."/>
            <person name="Shen Y.T."/>
            <person name="Niu Q.F."/>
            <person name="Chang L."/>
            <person name="Qiu J."/>
            <person name="Zhao L."/>
            <person name="Xie H.B."/>
            <person name="Fu W.Y."/>
            <person name="Jin J."/>
            <person name="Li X.W."/>
            <person name="Jiao Y."/>
            <person name="Zhou C.C."/>
            <person name="Tu T."/>
            <person name="Chai C.Y."/>
            <person name="Gao J.L."/>
            <person name="Fan L.J."/>
            <person name="van de Weg E."/>
            <person name="Wang J.Y."/>
            <person name="Gao Z.S."/>
        </authorList>
    </citation>
    <scope>NUCLEOTIDE SEQUENCE [LARGE SCALE GENOMIC DNA]</scope>
    <source>
        <tissue evidence="13">Leaves</tissue>
    </source>
</reference>
<feature type="compositionally biased region" description="Basic and acidic residues" evidence="10">
    <location>
        <begin position="127"/>
        <end position="158"/>
    </location>
</feature>
<evidence type="ECO:0000259" key="12">
    <source>
        <dbReference type="PROSITE" id="PS50866"/>
    </source>
</evidence>
<dbReference type="InterPro" id="IPR036865">
    <property type="entry name" value="CRAL-TRIO_dom_sf"/>
</dbReference>
<dbReference type="InterPro" id="IPR056794">
    <property type="entry name" value="PATL1-6_C_GOLD"/>
</dbReference>
<dbReference type="EMBL" id="RXIC02000024">
    <property type="protein sequence ID" value="KAB1208926.1"/>
    <property type="molecule type" value="Genomic_DNA"/>
</dbReference>
<evidence type="ECO:0000256" key="3">
    <source>
        <dbReference type="ARBA" id="ARBA00007155"/>
    </source>
</evidence>
<dbReference type="AlphaFoldDB" id="A0A6A1V9T6"/>
<keyword evidence="7" id="KW-0446">Lipid-binding</keyword>
<evidence type="ECO:0000256" key="5">
    <source>
        <dbReference type="ARBA" id="ARBA00022490"/>
    </source>
</evidence>
<dbReference type="PROSITE" id="PS50866">
    <property type="entry name" value="GOLD"/>
    <property type="match status" value="1"/>
</dbReference>
<feature type="compositionally biased region" description="Basic and acidic residues" evidence="10">
    <location>
        <begin position="72"/>
        <end position="90"/>
    </location>
</feature>
<dbReference type="SUPFAM" id="SSF46938">
    <property type="entry name" value="CRAL/TRIO N-terminal domain"/>
    <property type="match status" value="1"/>
</dbReference>
<evidence type="ECO:0000256" key="7">
    <source>
        <dbReference type="ARBA" id="ARBA00023121"/>
    </source>
</evidence>
<dbReference type="GO" id="GO:0016020">
    <property type="term" value="C:membrane"/>
    <property type="evidence" value="ECO:0007669"/>
    <property type="project" value="UniProtKB-SubCell"/>
</dbReference>
<evidence type="ECO:0000259" key="11">
    <source>
        <dbReference type="PROSITE" id="PS50191"/>
    </source>
</evidence>
<comment type="subcellular location">
    <subcellularLocation>
        <location evidence="2">Cytoplasm</location>
    </subcellularLocation>
    <subcellularLocation>
        <location evidence="1">Membrane</location>
    </subcellularLocation>
</comment>
<dbReference type="Pfam" id="PF00650">
    <property type="entry name" value="CRAL_TRIO"/>
    <property type="match status" value="1"/>
</dbReference>
<dbReference type="Pfam" id="PF25099">
    <property type="entry name" value="GOLD_PATL1_C"/>
    <property type="match status" value="1"/>
</dbReference>
<dbReference type="PANTHER" id="PTHR45932:SF17">
    <property type="entry name" value="CELLULAR RETINALDEHYDE-BINDING_TRIPLE FUNCTION DOMAIN-CONTAINING PROTEIN"/>
    <property type="match status" value="1"/>
</dbReference>
<dbReference type="InterPro" id="IPR001251">
    <property type="entry name" value="CRAL-TRIO_dom"/>
</dbReference>
<dbReference type="PRINTS" id="PR00180">
    <property type="entry name" value="CRETINALDHBP"/>
</dbReference>
<gene>
    <name evidence="13" type="ORF">CJ030_MR6G000780</name>
</gene>
<dbReference type="Pfam" id="PF03765">
    <property type="entry name" value="CRAL_TRIO_N"/>
    <property type="match status" value="1"/>
</dbReference>
<feature type="compositionally biased region" description="Basic and acidic residues" evidence="10">
    <location>
        <begin position="251"/>
        <end position="260"/>
    </location>
</feature>
<comment type="similarity">
    <text evidence="3">Belongs to the patellin family.</text>
</comment>
<proteinExistence type="inferred from homology"/>
<keyword evidence="14" id="KW-1185">Reference proteome</keyword>
<dbReference type="SUPFAM" id="SSF101576">
    <property type="entry name" value="Supernatant protein factor (SPF), C-terminal domain"/>
    <property type="match status" value="1"/>
</dbReference>
<dbReference type="SMART" id="SM00516">
    <property type="entry name" value="SEC14"/>
    <property type="match status" value="1"/>
</dbReference>
<feature type="domain" description="CRAL-TRIO" evidence="11">
    <location>
        <begin position="334"/>
        <end position="509"/>
    </location>
</feature>
<evidence type="ECO:0000256" key="6">
    <source>
        <dbReference type="ARBA" id="ARBA00022618"/>
    </source>
</evidence>
<evidence type="ECO:0000256" key="2">
    <source>
        <dbReference type="ARBA" id="ARBA00004496"/>
    </source>
</evidence>
<dbReference type="InterPro" id="IPR036273">
    <property type="entry name" value="CRAL/TRIO_N_dom_sf"/>
</dbReference>
<dbReference type="Proteomes" id="UP000516437">
    <property type="component" value="Chromosome 6"/>
</dbReference>
<evidence type="ECO:0000313" key="13">
    <source>
        <dbReference type="EMBL" id="KAB1208926.1"/>
    </source>
</evidence>